<evidence type="ECO:0000313" key="4">
    <source>
        <dbReference type="EMBL" id="MBB5184537.1"/>
    </source>
</evidence>
<evidence type="ECO:0000256" key="2">
    <source>
        <dbReference type="ARBA" id="ARBA00024764"/>
    </source>
</evidence>
<dbReference type="InterPro" id="IPR014284">
    <property type="entry name" value="RNA_pol_sigma-70_dom"/>
</dbReference>
<keyword evidence="7" id="KW-1185">Reference proteome</keyword>
<reference evidence="5 7" key="3">
    <citation type="journal article" date="2021" name="Sci. Rep.">
        <title>The distribution of antibiotic resistance genes in chicken gut microbiota commensals.</title>
        <authorList>
            <person name="Juricova H."/>
            <person name="Matiasovicova J."/>
            <person name="Kubasova T."/>
            <person name="Cejkova D."/>
            <person name="Rychlik I."/>
        </authorList>
    </citation>
    <scope>NUCLEOTIDE SEQUENCE [LARGE SCALE GENOMIC DNA]</scope>
    <source>
        <strain evidence="5 7">An423</strain>
    </source>
</reference>
<organism evidence="4 6">
    <name type="scientific">Faecalicoccus acidiformans</name>
    <dbReference type="NCBI Taxonomy" id="915173"/>
    <lineage>
        <taxon>Bacteria</taxon>
        <taxon>Bacillati</taxon>
        <taxon>Bacillota</taxon>
        <taxon>Erysipelotrichia</taxon>
        <taxon>Erysipelotrichales</taxon>
        <taxon>Erysipelotrichaceae</taxon>
        <taxon>Faecalicoccus</taxon>
    </lineage>
</organism>
<dbReference type="PANTHER" id="PTHR40083">
    <property type="entry name" value="UPF0122 PROTEIN CBO2450/CLC_2298"/>
    <property type="match status" value="1"/>
</dbReference>
<dbReference type="SUPFAM" id="SSF88659">
    <property type="entry name" value="Sigma3 and sigma4 domains of RNA polymerase sigma factors"/>
    <property type="match status" value="1"/>
</dbReference>
<dbReference type="Proteomes" id="UP000775500">
    <property type="component" value="Unassembled WGS sequence"/>
</dbReference>
<evidence type="ECO:0000313" key="6">
    <source>
        <dbReference type="Proteomes" id="UP000521313"/>
    </source>
</evidence>
<proteinExistence type="inferred from homology"/>
<dbReference type="InterPro" id="IPR013324">
    <property type="entry name" value="RNA_pol_sigma_r3/r4-like"/>
</dbReference>
<dbReference type="HAMAP" id="MF_00245">
    <property type="entry name" value="UPF0122"/>
    <property type="match status" value="1"/>
</dbReference>
<sequence>MNRLETNVLFDIYGQLLTERQREICSLYYEEDFSYSEIAEELSISRAAVQDSLKKSLNQLQKYESVIHYIEKRKKIIELLEQLNDDKIKETIMNLL</sequence>
<evidence type="ECO:0000256" key="1">
    <source>
        <dbReference type="ARBA" id="ARBA00008720"/>
    </source>
</evidence>
<dbReference type="EMBL" id="JACHHD010000004">
    <property type="protein sequence ID" value="MBB5184537.1"/>
    <property type="molecule type" value="Genomic_DNA"/>
</dbReference>
<accession>A0A7W8FZ19</accession>
<reference evidence="5" key="2">
    <citation type="submission" date="2020-08" db="EMBL/GenBank/DDBJ databases">
        <authorList>
            <person name="Cejkova D."/>
            <person name="Kubasova T."/>
            <person name="Jahodarova E."/>
            <person name="Rychlik I."/>
        </authorList>
    </citation>
    <scope>NUCLEOTIDE SEQUENCE</scope>
    <source>
        <strain evidence="5">An423</strain>
    </source>
</reference>
<dbReference type="GO" id="GO:0003700">
    <property type="term" value="F:DNA-binding transcription factor activity"/>
    <property type="evidence" value="ECO:0007669"/>
    <property type="project" value="InterPro"/>
</dbReference>
<dbReference type="InterPro" id="IPR036388">
    <property type="entry name" value="WH-like_DNA-bd_sf"/>
</dbReference>
<dbReference type="PANTHER" id="PTHR40083:SF1">
    <property type="entry name" value="UPF0122 PROTEIN YLXM"/>
    <property type="match status" value="1"/>
</dbReference>
<evidence type="ECO:0000313" key="7">
    <source>
        <dbReference type="Proteomes" id="UP000775500"/>
    </source>
</evidence>
<name>A0A7W8FZ19_9FIRM</name>
<dbReference type="NCBIfam" id="TIGR02937">
    <property type="entry name" value="sigma70-ECF"/>
    <property type="match status" value="1"/>
</dbReference>
<protein>
    <recommendedName>
        <fullName evidence="3">UPF0122 protein H5982_05900</fullName>
    </recommendedName>
</protein>
<dbReference type="AlphaFoldDB" id="A0A7W8FZ19"/>
<dbReference type="InterPro" id="IPR054831">
    <property type="entry name" value="UPF0122_fam_protein"/>
</dbReference>
<dbReference type="Pfam" id="PF04297">
    <property type="entry name" value="UPF0122"/>
    <property type="match status" value="1"/>
</dbReference>
<dbReference type="EMBL" id="JACJLU010000006">
    <property type="protein sequence ID" value="MBM6831641.1"/>
    <property type="molecule type" value="Genomic_DNA"/>
</dbReference>
<comment type="caution">
    <text evidence="4">The sequence shown here is derived from an EMBL/GenBank/DDBJ whole genome shotgun (WGS) entry which is preliminary data.</text>
</comment>
<dbReference type="NCBIfam" id="NF045758">
    <property type="entry name" value="YlxM"/>
    <property type="match status" value="1"/>
</dbReference>
<reference evidence="4 6" key="1">
    <citation type="submission" date="2020-08" db="EMBL/GenBank/DDBJ databases">
        <title>Genomic Encyclopedia of Type Strains, Phase IV (KMG-IV): sequencing the most valuable type-strain genomes for metagenomic binning, comparative biology and taxonomic classification.</title>
        <authorList>
            <person name="Goeker M."/>
        </authorList>
    </citation>
    <scope>NUCLEOTIDE SEQUENCE [LARGE SCALE GENOMIC DNA]</scope>
    <source>
        <strain evidence="4 6">DSM 26963</strain>
    </source>
</reference>
<comment type="similarity">
    <text evidence="1 3">Belongs to the UPF0122 family.</text>
</comment>
<dbReference type="RefSeq" id="WP_183374590.1">
    <property type="nucleotide sequence ID" value="NZ_CALVCN010000028.1"/>
</dbReference>
<evidence type="ECO:0000256" key="3">
    <source>
        <dbReference type="HAMAP-Rule" id="MF_00245"/>
    </source>
</evidence>
<comment type="function">
    <text evidence="2 3">Might take part in the signal recognition particle (SRP) pathway. This is inferred from the conservation of its genetic proximity to ftsY/ffh. May be a regulatory protein.</text>
</comment>
<dbReference type="Proteomes" id="UP000521313">
    <property type="component" value="Unassembled WGS sequence"/>
</dbReference>
<dbReference type="InterPro" id="IPR007394">
    <property type="entry name" value="UPF0122"/>
</dbReference>
<dbReference type="Gene3D" id="1.10.10.10">
    <property type="entry name" value="Winged helix-like DNA-binding domain superfamily/Winged helix DNA-binding domain"/>
    <property type="match status" value="1"/>
</dbReference>
<dbReference type="GO" id="GO:0006352">
    <property type="term" value="P:DNA-templated transcription initiation"/>
    <property type="evidence" value="ECO:0007669"/>
    <property type="project" value="InterPro"/>
</dbReference>
<gene>
    <name evidence="5" type="ORF">H5982_05900</name>
    <name evidence="4" type="ORF">HNQ43_000576</name>
</gene>
<evidence type="ECO:0000313" key="5">
    <source>
        <dbReference type="EMBL" id="MBM6831641.1"/>
    </source>
</evidence>